<dbReference type="Pfam" id="PF00486">
    <property type="entry name" value="Trans_reg_C"/>
    <property type="match status" value="1"/>
</dbReference>
<dbReference type="PANTHER" id="PTHR48111">
    <property type="entry name" value="REGULATOR OF RPOS"/>
    <property type="match status" value="1"/>
</dbReference>
<dbReference type="Gene3D" id="1.10.10.10">
    <property type="entry name" value="Winged helix-like DNA-binding domain superfamily/Winged helix DNA-binding domain"/>
    <property type="match status" value="1"/>
</dbReference>
<dbReference type="GO" id="GO:0006355">
    <property type="term" value="P:regulation of DNA-templated transcription"/>
    <property type="evidence" value="ECO:0007669"/>
    <property type="project" value="InterPro"/>
</dbReference>
<dbReference type="FunFam" id="3.40.50.2300:FF:000001">
    <property type="entry name" value="DNA-binding response regulator PhoB"/>
    <property type="match status" value="1"/>
</dbReference>
<dbReference type="InterPro" id="IPR001867">
    <property type="entry name" value="OmpR/PhoB-type_DNA-bd"/>
</dbReference>
<dbReference type="Gene3D" id="3.40.50.2300">
    <property type="match status" value="1"/>
</dbReference>
<keyword evidence="5" id="KW-0804">Transcription</keyword>
<sequence length="228" mass="25268">MRVLVVEDDESLLRIIRDIFQGESFVTDVAETGDDGYYLAEQGIHDLIVLDVMLPGMTGIEIVKRLRARSVMTPIILLTAKDALADRVAGLDAGADDYVTKPFAVSELLARSRAVLRRQGTIGQEGDLTGGPIRLSPSARAAYCGEAELHLTAKEFELLEFFLCHKDRILTREQIFDRVWGFESEAVSNAVDAYVHLLRKKLASHGAETCLRTVRGVGYMFRGDPDVQ</sequence>
<dbReference type="Gene3D" id="6.10.250.690">
    <property type="match status" value="1"/>
</dbReference>
<organism evidence="10 11">
    <name type="scientific">Cohnella candidum</name>
    <dbReference type="NCBI Taxonomy" id="2674991"/>
    <lineage>
        <taxon>Bacteria</taxon>
        <taxon>Bacillati</taxon>
        <taxon>Bacillota</taxon>
        <taxon>Bacilli</taxon>
        <taxon>Bacillales</taxon>
        <taxon>Paenibacillaceae</taxon>
        <taxon>Cohnella</taxon>
    </lineage>
</organism>
<accession>A0A3G3JSI4</accession>
<dbReference type="Pfam" id="PF00072">
    <property type="entry name" value="Response_reg"/>
    <property type="match status" value="1"/>
</dbReference>
<dbReference type="GO" id="GO:0032993">
    <property type="term" value="C:protein-DNA complex"/>
    <property type="evidence" value="ECO:0007669"/>
    <property type="project" value="TreeGrafter"/>
</dbReference>
<dbReference type="GO" id="GO:0005829">
    <property type="term" value="C:cytosol"/>
    <property type="evidence" value="ECO:0007669"/>
    <property type="project" value="TreeGrafter"/>
</dbReference>
<dbReference type="GO" id="GO:0000156">
    <property type="term" value="F:phosphorelay response regulator activity"/>
    <property type="evidence" value="ECO:0007669"/>
    <property type="project" value="TreeGrafter"/>
</dbReference>
<dbReference type="CDD" id="cd00383">
    <property type="entry name" value="trans_reg_C"/>
    <property type="match status" value="1"/>
</dbReference>
<dbReference type="PANTHER" id="PTHR48111:SF22">
    <property type="entry name" value="REGULATOR OF RPOS"/>
    <property type="match status" value="1"/>
</dbReference>
<dbReference type="EMBL" id="CP033433">
    <property type="protein sequence ID" value="AYQ71164.1"/>
    <property type="molecule type" value="Genomic_DNA"/>
</dbReference>
<dbReference type="AlphaFoldDB" id="A0A3G3JSI4"/>
<evidence type="ECO:0000256" key="7">
    <source>
        <dbReference type="PROSITE-ProRule" id="PRU01091"/>
    </source>
</evidence>
<dbReference type="SMART" id="SM00862">
    <property type="entry name" value="Trans_reg_C"/>
    <property type="match status" value="1"/>
</dbReference>
<feature type="domain" description="OmpR/PhoB-type" evidence="9">
    <location>
        <begin position="125"/>
        <end position="223"/>
    </location>
</feature>
<dbReference type="InterPro" id="IPR039420">
    <property type="entry name" value="WalR-like"/>
</dbReference>
<protein>
    <submittedName>
        <fullName evidence="10">DNA-binding response regulator</fullName>
    </submittedName>
</protein>
<dbReference type="PROSITE" id="PS51755">
    <property type="entry name" value="OMPR_PHOB"/>
    <property type="match status" value="1"/>
</dbReference>
<keyword evidence="1 6" id="KW-0597">Phosphoprotein</keyword>
<evidence type="ECO:0000256" key="3">
    <source>
        <dbReference type="ARBA" id="ARBA00023015"/>
    </source>
</evidence>
<feature type="DNA-binding region" description="OmpR/PhoB-type" evidence="7">
    <location>
        <begin position="125"/>
        <end position="223"/>
    </location>
</feature>
<dbReference type="InterPro" id="IPR016032">
    <property type="entry name" value="Sig_transdc_resp-reg_C-effctor"/>
</dbReference>
<keyword evidence="11" id="KW-1185">Reference proteome</keyword>
<feature type="domain" description="Response regulatory" evidence="8">
    <location>
        <begin position="2"/>
        <end position="116"/>
    </location>
</feature>
<dbReference type="RefSeq" id="WP_123039228.1">
    <property type="nucleotide sequence ID" value="NZ_CP033433.1"/>
</dbReference>
<evidence type="ECO:0000313" key="10">
    <source>
        <dbReference type="EMBL" id="AYQ71164.1"/>
    </source>
</evidence>
<evidence type="ECO:0000256" key="4">
    <source>
        <dbReference type="ARBA" id="ARBA00023125"/>
    </source>
</evidence>
<dbReference type="InterPro" id="IPR011006">
    <property type="entry name" value="CheY-like_superfamily"/>
</dbReference>
<dbReference type="KEGG" id="coh:EAV92_00190"/>
<dbReference type="Proteomes" id="UP000269097">
    <property type="component" value="Chromosome"/>
</dbReference>
<dbReference type="SMART" id="SM00448">
    <property type="entry name" value="REC"/>
    <property type="match status" value="1"/>
</dbReference>
<keyword evidence="2" id="KW-0902">Two-component regulatory system</keyword>
<keyword evidence="4 7" id="KW-0238">DNA-binding</keyword>
<evidence type="ECO:0000256" key="6">
    <source>
        <dbReference type="PROSITE-ProRule" id="PRU00169"/>
    </source>
</evidence>
<dbReference type="InterPro" id="IPR001789">
    <property type="entry name" value="Sig_transdc_resp-reg_receiver"/>
</dbReference>
<dbReference type="InterPro" id="IPR036388">
    <property type="entry name" value="WH-like_DNA-bd_sf"/>
</dbReference>
<dbReference type="GO" id="GO:0000976">
    <property type="term" value="F:transcription cis-regulatory region binding"/>
    <property type="evidence" value="ECO:0007669"/>
    <property type="project" value="TreeGrafter"/>
</dbReference>
<evidence type="ECO:0000313" key="11">
    <source>
        <dbReference type="Proteomes" id="UP000269097"/>
    </source>
</evidence>
<dbReference type="PROSITE" id="PS50110">
    <property type="entry name" value="RESPONSE_REGULATORY"/>
    <property type="match status" value="1"/>
</dbReference>
<feature type="modified residue" description="4-aspartylphosphate" evidence="6">
    <location>
        <position position="51"/>
    </location>
</feature>
<gene>
    <name evidence="10" type="ORF">EAV92_00190</name>
</gene>
<evidence type="ECO:0000259" key="9">
    <source>
        <dbReference type="PROSITE" id="PS51755"/>
    </source>
</evidence>
<evidence type="ECO:0000256" key="2">
    <source>
        <dbReference type="ARBA" id="ARBA00023012"/>
    </source>
</evidence>
<name>A0A3G3JSI4_9BACL</name>
<dbReference type="SUPFAM" id="SSF52172">
    <property type="entry name" value="CheY-like"/>
    <property type="match status" value="1"/>
</dbReference>
<evidence type="ECO:0000256" key="1">
    <source>
        <dbReference type="ARBA" id="ARBA00022553"/>
    </source>
</evidence>
<keyword evidence="3" id="KW-0805">Transcription regulation</keyword>
<reference evidence="10 11" key="1">
    <citation type="submission" date="2018-10" db="EMBL/GenBank/DDBJ databases">
        <title>Genome Sequence of Cohnella sp.</title>
        <authorList>
            <person name="Srinivasan S."/>
            <person name="Kim M.K."/>
        </authorList>
    </citation>
    <scope>NUCLEOTIDE SEQUENCE [LARGE SCALE GENOMIC DNA]</scope>
    <source>
        <strain evidence="10 11">18JY8-7</strain>
    </source>
</reference>
<evidence type="ECO:0000259" key="8">
    <source>
        <dbReference type="PROSITE" id="PS50110"/>
    </source>
</evidence>
<proteinExistence type="predicted"/>
<evidence type="ECO:0000256" key="5">
    <source>
        <dbReference type="ARBA" id="ARBA00023163"/>
    </source>
</evidence>
<dbReference type="SUPFAM" id="SSF46894">
    <property type="entry name" value="C-terminal effector domain of the bipartite response regulators"/>
    <property type="match status" value="1"/>
</dbReference>